<organism evidence="2 3">
    <name type="scientific">Trifolium medium</name>
    <dbReference type="NCBI Taxonomy" id="97028"/>
    <lineage>
        <taxon>Eukaryota</taxon>
        <taxon>Viridiplantae</taxon>
        <taxon>Streptophyta</taxon>
        <taxon>Embryophyta</taxon>
        <taxon>Tracheophyta</taxon>
        <taxon>Spermatophyta</taxon>
        <taxon>Magnoliopsida</taxon>
        <taxon>eudicotyledons</taxon>
        <taxon>Gunneridae</taxon>
        <taxon>Pentapetalae</taxon>
        <taxon>rosids</taxon>
        <taxon>fabids</taxon>
        <taxon>Fabales</taxon>
        <taxon>Fabaceae</taxon>
        <taxon>Papilionoideae</taxon>
        <taxon>50 kb inversion clade</taxon>
        <taxon>NPAAA clade</taxon>
        <taxon>Hologalegina</taxon>
        <taxon>IRL clade</taxon>
        <taxon>Trifolieae</taxon>
        <taxon>Trifolium</taxon>
    </lineage>
</organism>
<feature type="non-terminal residue" evidence="2">
    <location>
        <position position="1"/>
    </location>
</feature>
<dbReference type="AlphaFoldDB" id="A0A392NWF9"/>
<evidence type="ECO:0000256" key="1">
    <source>
        <dbReference type="SAM" id="MobiDB-lite"/>
    </source>
</evidence>
<reference evidence="2 3" key="1">
    <citation type="journal article" date="2018" name="Front. Plant Sci.">
        <title>Red Clover (Trifolium pratense) and Zigzag Clover (T. medium) - A Picture of Genomic Similarities and Differences.</title>
        <authorList>
            <person name="Dluhosova J."/>
            <person name="Istvanek J."/>
            <person name="Nedelnik J."/>
            <person name="Repkova J."/>
        </authorList>
    </citation>
    <scope>NUCLEOTIDE SEQUENCE [LARGE SCALE GENOMIC DNA]</scope>
    <source>
        <strain evidence="3">cv. 10/8</strain>
        <tissue evidence="2">Leaf</tissue>
    </source>
</reference>
<dbReference type="EMBL" id="LXQA010054487">
    <property type="protein sequence ID" value="MCI04157.1"/>
    <property type="molecule type" value="Genomic_DNA"/>
</dbReference>
<keyword evidence="3" id="KW-1185">Reference proteome</keyword>
<dbReference type="Proteomes" id="UP000265520">
    <property type="component" value="Unassembled WGS sequence"/>
</dbReference>
<proteinExistence type="predicted"/>
<protein>
    <submittedName>
        <fullName evidence="2">Uncharacterized protein</fullName>
    </submittedName>
</protein>
<name>A0A392NWF9_9FABA</name>
<evidence type="ECO:0000313" key="2">
    <source>
        <dbReference type="EMBL" id="MCI04157.1"/>
    </source>
</evidence>
<feature type="compositionally biased region" description="Basic and acidic residues" evidence="1">
    <location>
        <begin position="28"/>
        <end position="45"/>
    </location>
</feature>
<evidence type="ECO:0000313" key="3">
    <source>
        <dbReference type="Proteomes" id="UP000265520"/>
    </source>
</evidence>
<feature type="region of interest" description="Disordered" evidence="1">
    <location>
        <begin position="25"/>
        <end position="55"/>
    </location>
</feature>
<comment type="caution">
    <text evidence="2">The sequence shown here is derived from an EMBL/GenBank/DDBJ whole genome shotgun (WGS) entry which is preliminary data.</text>
</comment>
<sequence>AILNKFGPEIDSLENQKPRLVMKSRKVSRNENIRGRKAKRKEENPNKGGRKFARG</sequence>
<accession>A0A392NWF9</accession>